<keyword evidence="1" id="KW-0472">Membrane</keyword>
<dbReference type="InterPro" id="IPR043915">
    <property type="entry name" value="P9_TM"/>
</dbReference>
<name>A0A7S9SUH1_9VIRU</name>
<keyword evidence="1" id="KW-1133">Transmembrane helix</keyword>
<sequence length="203" mass="23802">MFWLDNIFELMNPVLTPDINMTIEDKINAIIRAIIFVGLICTLVFNDTRYVLFVIILMIISILIINYQYEKNKKIEKYLNLNDLDIVNNKKCIKPTENNPFMNPNILTTKKGNEDYEACSINNKNVNKNINKFFYQKIFRNADDIYDKSTLDRQFYTVPSTTIPNDREKLGEWLYVRGPTCKEGNGIKCYNNLYNNIKNGVQI</sequence>
<keyword evidence="1" id="KW-0812">Transmembrane</keyword>
<protein>
    <recommendedName>
        <fullName evidence="2">Minor capsid protein P9 transmembrane helices domain-containing protein</fullName>
    </recommendedName>
</protein>
<reference evidence="3" key="1">
    <citation type="submission" date="2020-08" db="EMBL/GenBank/DDBJ databases">
        <title>Bridging the membrane lipid divide: bacteria of the FCB group superphylum have the potential to synthesize archaeal ether lipids.</title>
        <authorList>
            <person name="Villanueva L."/>
            <person name="von Meijenfeldt F.A.B."/>
            <person name="Westbye A.B."/>
            <person name="Yadav S."/>
            <person name="Hopmans E.C."/>
            <person name="Dutilh B.E."/>
            <person name="Sinninghe Damste J.S."/>
        </authorList>
    </citation>
    <scope>NUCLEOTIDE SEQUENCE</scope>
    <source>
        <strain evidence="3">NIOZ-UU159</strain>
    </source>
</reference>
<accession>A0A7S9SUH1</accession>
<feature type="transmembrane region" description="Helical" evidence="1">
    <location>
        <begin position="51"/>
        <end position="69"/>
    </location>
</feature>
<feature type="domain" description="Minor capsid protein P9 transmembrane helices" evidence="2">
    <location>
        <begin position="2"/>
        <end position="64"/>
    </location>
</feature>
<feature type="transmembrane region" description="Helical" evidence="1">
    <location>
        <begin position="29"/>
        <end position="45"/>
    </location>
</feature>
<dbReference type="Pfam" id="PF19066">
    <property type="entry name" value="P9_TM"/>
    <property type="match status" value="1"/>
</dbReference>
<dbReference type="EMBL" id="MW030579">
    <property type="protein sequence ID" value="QPI16561.1"/>
    <property type="molecule type" value="Genomic_DNA"/>
</dbReference>
<evidence type="ECO:0000256" key="1">
    <source>
        <dbReference type="SAM" id="Phobius"/>
    </source>
</evidence>
<organism evidence="3">
    <name type="scientific">Virus NIOZ-UU159</name>
    <dbReference type="NCBI Taxonomy" id="2763270"/>
    <lineage>
        <taxon>Viruses</taxon>
    </lineage>
</organism>
<proteinExistence type="predicted"/>
<gene>
    <name evidence="3" type="ORF">NIOZUU159_00050</name>
</gene>
<evidence type="ECO:0000313" key="3">
    <source>
        <dbReference type="EMBL" id="QPI16561.1"/>
    </source>
</evidence>
<evidence type="ECO:0000259" key="2">
    <source>
        <dbReference type="Pfam" id="PF19066"/>
    </source>
</evidence>